<evidence type="ECO:0000313" key="1">
    <source>
        <dbReference type="EMBL" id="PSH60841.1"/>
    </source>
</evidence>
<sequence length="87" mass="9498">MLPSLIFSTASARTAIQVCRGADAYKGDVPLIVAVAERRIEQLTETGIIDADFDNLKLKPRTSQPASYYELCDGVEHAHGHRAGPSW</sequence>
<accession>A0A2P7B312</accession>
<evidence type="ECO:0000313" key="2">
    <source>
        <dbReference type="Proteomes" id="UP000241764"/>
    </source>
</evidence>
<protein>
    <submittedName>
        <fullName evidence="1">Uncharacterized protein</fullName>
    </submittedName>
</protein>
<dbReference type="EMBL" id="PGGM01000015">
    <property type="protein sequence ID" value="PSH60841.1"/>
    <property type="molecule type" value="Genomic_DNA"/>
</dbReference>
<dbReference type="AlphaFoldDB" id="A0A2P7B312"/>
<dbReference type="Proteomes" id="UP000241764">
    <property type="component" value="Unassembled WGS sequence"/>
</dbReference>
<reference evidence="2" key="1">
    <citation type="submission" date="2017-11" db="EMBL/GenBank/DDBJ databases">
        <authorList>
            <person name="Kuznetsova I."/>
            <person name="Sazanova A."/>
            <person name="Chirak E."/>
            <person name="Safronova V."/>
            <person name="Willems A."/>
        </authorList>
    </citation>
    <scope>NUCLEOTIDE SEQUENCE [LARGE SCALE GENOMIC DNA]</scope>
    <source>
        <strain evidence="2">CCBAU 03422</strain>
    </source>
</reference>
<name>A0A2P7B312_9HYPH</name>
<gene>
    <name evidence="1" type="ORF">CU103_25060</name>
</gene>
<organism evidence="1 2">
    <name type="scientific">Phyllobacterium sophorae</name>
    <dbReference type="NCBI Taxonomy" id="1520277"/>
    <lineage>
        <taxon>Bacteria</taxon>
        <taxon>Pseudomonadati</taxon>
        <taxon>Pseudomonadota</taxon>
        <taxon>Alphaproteobacteria</taxon>
        <taxon>Hyphomicrobiales</taxon>
        <taxon>Phyllobacteriaceae</taxon>
        <taxon>Phyllobacterium</taxon>
    </lineage>
</organism>
<keyword evidence="2" id="KW-1185">Reference proteome</keyword>
<comment type="caution">
    <text evidence="1">The sequence shown here is derived from an EMBL/GenBank/DDBJ whole genome shotgun (WGS) entry which is preliminary data.</text>
</comment>
<proteinExistence type="predicted"/>